<dbReference type="PATRIC" id="fig|1116472.3.peg.3043"/>
<dbReference type="Proteomes" id="UP000017842">
    <property type="component" value="Unassembled WGS sequence"/>
</dbReference>
<accession>V5BTP6</accession>
<evidence type="ECO:0000313" key="1">
    <source>
        <dbReference type="EMBL" id="ESS71244.1"/>
    </source>
</evidence>
<evidence type="ECO:0000313" key="2">
    <source>
        <dbReference type="Proteomes" id="UP000017842"/>
    </source>
</evidence>
<organism evidence="1 2">
    <name type="scientific">Methyloglobulus morosus KoM1</name>
    <dbReference type="NCBI Taxonomy" id="1116472"/>
    <lineage>
        <taxon>Bacteria</taxon>
        <taxon>Pseudomonadati</taxon>
        <taxon>Pseudomonadota</taxon>
        <taxon>Gammaproteobacteria</taxon>
        <taxon>Methylococcales</taxon>
        <taxon>Methylococcaceae</taxon>
        <taxon>Methyloglobulus</taxon>
    </lineage>
</organism>
<dbReference type="eggNOG" id="COG3310">
    <property type="taxonomic scope" value="Bacteria"/>
</dbReference>
<name>V5BTP6_9GAMM</name>
<keyword evidence="2" id="KW-1185">Reference proteome</keyword>
<dbReference type="EMBL" id="AYLO01000108">
    <property type="protein sequence ID" value="ESS71244.1"/>
    <property type="molecule type" value="Genomic_DNA"/>
</dbReference>
<dbReference type="STRING" id="1116472.MGMO_115c00290"/>
<dbReference type="InterPro" id="IPR009858">
    <property type="entry name" value="DUF1415"/>
</dbReference>
<dbReference type="AlphaFoldDB" id="V5BTP6"/>
<evidence type="ECO:0008006" key="3">
    <source>
        <dbReference type="Google" id="ProtNLM"/>
    </source>
</evidence>
<dbReference type="Pfam" id="PF07209">
    <property type="entry name" value="DUF1415"/>
    <property type="match status" value="1"/>
</dbReference>
<protein>
    <recommendedName>
        <fullName evidence="3">DUF1415 domain-containing protein</fullName>
    </recommendedName>
</protein>
<proteinExistence type="predicted"/>
<comment type="caution">
    <text evidence="1">The sequence shown here is derived from an EMBL/GenBank/DDBJ whole genome shotgun (WGS) entry which is preliminary data.</text>
</comment>
<sequence>MATSHKIIKQTKKWIADVVVACHFCPFAAQVIKEQKVHYEVDTQIAMDGCMDAVLRELIRLDGDNNIETTFLIFPEAFAQFDDFLDLVTLAEKLLKRKGYAGIYQLASFHPLYRFAGSTDSDAANYTNRSVYPMLHLLREASIDKALEHYKNPEDIPAANIAFAQEKGLSSMKTLRESCF</sequence>
<gene>
    <name evidence="1" type="ORF">MGMO_115c00290</name>
</gene>
<dbReference type="OrthoDB" id="277390at2"/>
<reference evidence="1 2" key="1">
    <citation type="journal article" date="2013" name="Genome Announc.">
        <title>Draft Genome Sequence of the Methanotrophic Gammaproteobacterium Methyloglobulus morosus DSM 22980 Strain KoM1.</title>
        <authorList>
            <person name="Poehlein A."/>
            <person name="Deutzmann J.S."/>
            <person name="Daniel R."/>
            <person name="Simeonova D.D."/>
        </authorList>
    </citation>
    <scope>NUCLEOTIDE SEQUENCE [LARGE SCALE GENOMIC DNA]</scope>
    <source>
        <strain evidence="1 2">KoM1</strain>
    </source>
</reference>
<dbReference type="RefSeq" id="WP_023495708.1">
    <property type="nucleotide sequence ID" value="NZ_AYLO01000108.1"/>
</dbReference>